<dbReference type="InterPro" id="IPR003593">
    <property type="entry name" value="AAA+_ATPase"/>
</dbReference>
<dbReference type="RefSeq" id="WP_244743672.1">
    <property type="nucleotide sequence ID" value="NZ_CP095071.1"/>
</dbReference>
<dbReference type="InterPro" id="IPR027417">
    <property type="entry name" value="P-loop_NTPase"/>
</dbReference>
<dbReference type="InterPro" id="IPR039421">
    <property type="entry name" value="Type_1_exporter"/>
</dbReference>
<feature type="transmembrane region" description="Helical" evidence="7">
    <location>
        <begin position="182"/>
        <end position="200"/>
    </location>
</feature>
<keyword evidence="4 10" id="KW-0067">ATP-binding</keyword>
<evidence type="ECO:0000256" key="1">
    <source>
        <dbReference type="ARBA" id="ARBA00004651"/>
    </source>
</evidence>
<evidence type="ECO:0000313" key="11">
    <source>
        <dbReference type="Proteomes" id="UP000831537"/>
    </source>
</evidence>
<comment type="subcellular location">
    <subcellularLocation>
        <location evidence="1">Cell membrane</location>
        <topology evidence="1">Multi-pass membrane protein</topology>
    </subcellularLocation>
</comment>
<dbReference type="SMART" id="SM00382">
    <property type="entry name" value="AAA"/>
    <property type="match status" value="1"/>
</dbReference>
<dbReference type="Gene3D" id="3.40.50.300">
    <property type="entry name" value="P-loop containing nucleotide triphosphate hydrolases"/>
    <property type="match status" value="1"/>
</dbReference>
<dbReference type="PROSITE" id="PS50929">
    <property type="entry name" value="ABC_TM1F"/>
    <property type="match status" value="1"/>
</dbReference>
<name>A0ABY4GKZ0_9BACI</name>
<dbReference type="InterPro" id="IPR011527">
    <property type="entry name" value="ABC1_TM_dom"/>
</dbReference>
<dbReference type="PROSITE" id="PS00211">
    <property type="entry name" value="ABC_TRANSPORTER_1"/>
    <property type="match status" value="1"/>
</dbReference>
<evidence type="ECO:0000259" key="9">
    <source>
        <dbReference type="PROSITE" id="PS50929"/>
    </source>
</evidence>
<evidence type="ECO:0000256" key="3">
    <source>
        <dbReference type="ARBA" id="ARBA00022741"/>
    </source>
</evidence>
<dbReference type="EMBL" id="CP095071">
    <property type="protein sequence ID" value="UOQ85033.1"/>
    <property type="molecule type" value="Genomic_DNA"/>
</dbReference>
<feature type="transmembrane region" description="Helical" evidence="7">
    <location>
        <begin position="271"/>
        <end position="290"/>
    </location>
</feature>
<evidence type="ECO:0000256" key="6">
    <source>
        <dbReference type="ARBA" id="ARBA00023136"/>
    </source>
</evidence>
<accession>A0ABY4GKZ0</accession>
<evidence type="ECO:0000256" key="5">
    <source>
        <dbReference type="ARBA" id="ARBA00022989"/>
    </source>
</evidence>
<sequence length="602" mass="67967">MPQDNGISLDFEKRFEEQQDVKGRLFKTLHVMYRGHYMKLFVSFLFFLLKHSPVWILPIVTANLINFAANPGEQDIQVIWINIIVLTVVIIQNLPSQILHISFMSKAIRHVEASLRSTLIRKLQHLSISYHGELRSGKLQAKVLRDVEMIEIMSKQTMLGVLPALMNVIVAIAVTANRSWSVTSFFLIAIPISIVIVYFFRGKLNRRNREFREQVEEMSGQVAETVEMIPVTRAHGLEKVEINKMDSLLHHVRGKGYKLDITEAFFGASNWVAFQLFQVMCLLFTVYLAYQGRIPIGDVVLYQTYFTQILMSISGVINIYPQLAKGFESVHSISEILFAKETQEYQGKMKLKHLDGAVEFDNVYFKYRDTDKHVLESFRLSVKPGETIAFVGESGAGKSTILNLVTGFYRPTSGSILIDGIPMDDVSMRSFRKKIAVVPQNTILFSGSIRDNITYGLAEVSDLEVQAAVKMSNLQDIINELPDGLDTKIGEHGDRLSGGQRQRIAIARAFIRNPQMVILDEATSALDNVSEKLIQDAMHELVKGKTTFIVAHRLSTIRDADRIVVMKNGQCVESGRYDQLLANKGEFYQIKMASEAAQSSFG</sequence>
<feature type="transmembrane region" description="Helical" evidence="7">
    <location>
        <begin position="40"/>
        <end position="65"/>
    </location>
</feature>
<proteinExistence type="predicted"/>
<feature type="domain" description="ABC transmembrane type-1" evidence="9">
    <location>
        <begin position="56"/>
        <end position="325"/>
    </location>
</feature>
<dbReference type="GO" id="GO:0005524">
    <property type="term" value="F:ATP binding"/>
    <property type="evidence" value="ECO:0007669"/>
    <property type="project" value="UniProtKB-KW"/>
</dbReference>
<dbReference type="InterPro" id="IPR036640">
    <property type="entry name" value="ABC1_TM_sf"/>
</dbReference>
<evidence type="ECO:0000259" key="8">
    <source>
        <dbReference type="PROSITE" id="PS50893"/>
    </source>
</evidence>
<reference evidence="10 11" key="1">
    <citation type="submission" date="2022-04" db="EMBL/GenBank/DDBJ databases">
        <title>Gracilibacillus sp. isolated from saltern.</title>
        <authorList>
            <person name="Won M."/>
            <person name="Lee C.-M."/>
            <person name="Woen H.-Y."/>
            <person name="Kwon S.-W."/>
        </authorList>
    </citation>
    <scope>NUCLEOTIDE SEQUENCE [LARGE SCALE GENOMIC DNA]</scope>
    <source>
        <strain evidence="10 11">SSPM10-3</strain>
    </source>
</reference>
<dbReference type="PANTHER" id="PTHR24221:SF654">
    <property type="entry name" value="ATP-BINDING CASSETTE SUB-FAMILY B MEMBER 6"/>
    <property type="match status" value="1"/>
</dbReference>
<dbReference type="Gene3D" id="1.20.1560.10">
    <property type="entry name" value="ABC transporter type 1, transmembrane domain"/>
    <property type="match status" value="1"/>
</dbReference>
<dbReference type="PANTHER" id="PTHR24221">
    <property type="entry name" value="ATP-BINDING CASSETTE SUB-FAMILY B"/>
    <property type="match status" value="1"/>
</dbReference>
<dbReference type="InterPro" id="IPR003439">
    <property type="entry name" value="ABC_transporter-like_ATP-bd"/>
</dbReference>
<organism evidence="10 11">
    <name type="scientific">Gracilibacillus salinarum</name>
    <dbReference type="NCBI Taxonomy" id="2932255"/>
    <lineage>
        <taxon>Bacteria</taxon>
        <taxon>Bacillati</taxon>
        <taxon>Bacillota</taxon>
        <taxon>Bacilli</taxon>
        <taxon>Bacillales</taxon>
        <taxon>Bacillaceae</taxon>
        <taxon>Gracilibacillus</taxon>
    </lineage>
</organism>
<keyword evidence="3" id="KW-0547">Nucleotide-binding</keyword>
<feature type="domain" description="ABC transporter" evidence="8">
    <location>
        <begin position="358"/>
        <end position="593"/>
    </location>
</feature>
<protein>
    <submittedName>
        <fullName evidence="10">ABC transporter ATP-binding protein/permease</fullName>
    </submittedName>
</protein>
<dbReference type="SUPFAM" id="SSF90123">
    <property type="entry name" value="ABC transporter transmembrane region"/>
    <property type="match status" value="1"/>
</dbReference>
<feature type="transmembrane region" description="Helical" evidence="7">
    <location>
        <begin position="158"/>
        <end position="176"/>
    </location>
</feature>
<evidence type="ECO:0000256" key="2">
    <source>
        <dbReference type="ARBA" id="ARBA00022692"/>
    </source>
</evidence>
<dbReference type="Pfam" id="PF00664">
    <property type="entry name" value="ABC_membrane"/>
    <property type="match status" value="1"/>
</dbReference>
<dbReference type="InterPro" id="IPR017871">
    <property type="entry name" value="ABC_transporter-like_CS"/>
</dbReference>
<gene>
    <name evidence="10" type="ORF">MUN87_20705</name>
</gene>
<dbReference type="Pfam" id="PF00005">
    <property type="entry name" value="ABC_tran"/>
    <property type="match status" value="1"/>
</dbReference>
<keyword evidence="2 7" id="KW-0812">Transmembrane</keyword>
<keyword evidence="6 7" id="KW-0472">Membrane</keyword>
<dbReference type="CDD" id="cd07346">
    <property type="entry name" value="ABC_6TM_exporters"/>
    <property type="match status" value="1"/>
</dbReference>
<feature type="transmembrane region" description="Helical" evidence="7">
    <location>
        <begin position="77"/>
        <end position="94"/>
    </location>
</feature>
<keyword evidence="5 7" id="KW-1133">Transmembrane helix</keyword>
<evidence type="ECO:0000256" key="7">
    <source>
        <dbReference type="SAM" id="Phobius"/>
    </source>
</evidence>
<dbReference type="SUPFAM" id="SSF52540">
    <property type="entry name" value="P-loop containing nucleoside triphosphate hydrolases"/>
    <property type="match status" value="1"/>
</dbReference>
<dbReference type="PROSITE" id="PS50893">
    <property type="entry name" value="ABC_TRANSPORTER_2"/>
    <property type="match status" value="1"/>
</dbReference>
<evidence type="ECO:0000313" key="10">
    <source>
        <dbReference type="EMBL" id="UOQ85033.1"/>
    </source>
</evidence>
<evidence type="ECO:0000256" key="4">
    <source>
        <dbReference type="ARBA" id="ARBA00022840"/>
    </source>
</evidence>
<keyword evidence="11" id="KW-1185">Reference proteome</keyword>
<dbReference type="Proteomes" id="UP000831537">
    <property type="component" value="Chromosome"/>
</dbReference>